<accession>A0AA40T4K4</accession>
<evidence type="ECO:0000256" key="1">
    <source>
        <dbReference type="ARBA" id="ARBA00022450"/>
    </source>
</evidence>
<dbReference type="Gene3D" id="3.40.47.10">
    <property type="match status" value="1"/>
</dbReference>
<dbReference type="InterPro" id="IPR018201">
    <property type="entry name" value="Ketoacyl_synth_AS"/>
</dbReference>
<dbReference type="SUPFAM" id="SSF47336">
    <property type="entry name" value="ACP-like"/>
    <property type="match status" value="1"/>
</dbReference>
<reference evidence="7" key="1">
    <citation type="submission" date="2019-07" db="EMBL/GenBank/DDBJ databases">
        <title>Toxilogical consequences of a new and cryptic species of cyanobacteria (Komarekiella delphini-convector) recovered from the epidermis of a bottlenose dolphin and 1500 ft. in the air.</title>
        <authorList>
            <person name="Brown A.O."/>
            <person name="Dvorak P."/>
            <person name="Villanueva C.D."/>
            <person name="Foss A.J."/>
            <person name="Garvey A.D."/>
            <person name="Gibson Q.A."/>
            <person name="Johansen J.R."/>
            <person name="Casamatta D.A."/>
        </authorList>
    </citation>
    <scope>NUCLEOTIDE SEQUENCE</scope>
    <source>
        <strain evidence="7">SJRDD-AB1</strain>
    </source>
</reference>
<dbReference type="Gene3D" id="1.10.1200.10">
    <property type="entry name" value="ACP-like"/>
    <property type="match status" value="1"/>
</dbReference>
<proteinExistence type="predicted"/>
<dbReference type="CDD" id="cd00833">
    <property type="entry name" value="PKS"/>
    <property type="match status" value="1"/>
</dbReference>
<dbReference type="Pfam" id="PF00550">
    <property type="entry name" value="PP-binding"/>
    <property type="match status" value="1"/>
</dbReference>
<dbReference type="PROSITE" id="PS00606">
    <property type="entry name" value="KS3_1"/>
    <property type="match status" value="1"/>
</dbReference>
<evidence type="ECO:0000313" key="7">
    <source>
        <dbReference type="EMBL" id="MBD6620563.1"/>
    </source>
</evidence>
<dbReference type="GO" id="GO:0031177">
    <property type="term" value="F:phosphopantetheine binding"/>
    <property type="evidence" value="ECO:0007669"/>
    <property type="project" value="InterPro"/>
</dbReference>
<evidence type="ECO:0000259" key="6">
    <source>
        <dbReference type="PROSITE" id="PS52004"/>
    </source>
</evidence>
<evidence type="ECO:0000256" key="3">
    <source>
        <dbReference type="ARBA" id="ARBA00022679"/>
    </source>
</evidence>
<dbReference type="Gene3D" id="3.30.70.3290">
    <property type="match status" value="1"/>
</dbReference>
<dbReference type="FunFam" id="3.40.47.10:FF:000019">
    <property type="entry name" value="Polyketide synthase type I"/>
    <property type="match status" value="1"/>
</dbReference>
<dbReference type="Proteomes" id="UP001165986">
    <property type="component" value="Unassembled WGS sequence"/>
</dbReference>
<dbReference type="Gene3D" id="3.40.50.150">
    <property type="entry name" value="Vaccinia Virus protein VP39"/>
    <property type="match status" value="1"/>
</dbReference>
<feature type="domain" description="Ketosynthase family 3 (KS3)" evidence="6">
    <location>
        <begin position="36"/>
        <end position="462"/>
    </location>
</feature>
<keyword evidence="2" id="KW-0597">Phosphoprotein</keyword>
<dbReference type="InterPro" id="IPR050091">
    <property type="entry name" value="PKS_NRPS_Biosynth_Enz"/>
</dbReference>
<dbReference type="Pfam" id="PF08659">
    <property type="entry name" value="KR"/>
    <property type="match status" value="1"/>
</dbReference>
<dbReference type="PANTHER" id="PTHR43775">
    <property type="entry name" value="FATTY ACID SYNTHASE"/>
    <property type="match status" value="1"/>
</dbReference>
<dbReference type="InterPro" id="IPR029063">
    <property type="entry name" value="SAM-dependent_MTases_sf"/>
</dbReference>
<evidence type="ECO:0000313" key="8">
    <source>
        <dbReference type="Proteomes" id="UP001165986"/>
    </source>
</evidence>
<dbReference type="SMART" id="SM00827">
    <property type="entry name" value="PKS_AT"/>
    <property type="match status" value="1"/>
</dbReference>
<evidence type="ECO:0000256" key="2">
    <source>
        <dbReference type="ARBA" id="ARBA00022553"/>
    </source>
</evidence>
<dbReference type="RefSeq" id="WP_191761879.1">
    <property type="nucleotide sequence ID" value="NZ_VJXY01000071.1"/>
</dbReference>
<keyword evidence="1" id="KW-0596">Phosphopantetheine</keyword>
<dbReference type="PANTHER" id="PTHR43775:SF37">
    <property type="entry name" value="SI:DKEY-61P9.11"/>
    <property type="match status" value="1"/>
</dbReference>
<dbReference type="Gene3D" id="3.40.366.10">
    <property type="entry name" value="Malonyl-Coenzyme A Acyl Carrier Protein, domain 2"/>
    <property type="match status" value="1"/>
</dbReference>
<dbReference type="PROSITE" id="PS50075">
    <property type="entry name" value="CARRIER"/>
    <property type="match status" value="1"/>
</dbReference>
<dbReference type="Pfam" id="PF00109">
    <property type="entry name" value="ketoacyl-synt"/>
    <property type="match status" value="1"/>
</dbReference>
<dbReference type="InterPro" id="IPR014030">
    <property type="entry name" value="Ketoacyl_synth_N"/>
</dbReference>
<dbReference type="PROSITE" id="PS00012">
    <property type="entry name" value="PHOSPHOPANTETHEINE"/>
    <property type="match status" value="1"/>
</dbReference>
<feature type="domain" description="Carrier" evidence="5">
    <location>
        <begin position="1918"/>
        <end position="1995"/>
    </location>
</feature>
<dbReference type="InterPro" id="IPR016035">
    <property type="entry name" value="Acyl_Trfase/lysoPLipase"/>
</dbReference>
<organism evidence="7 8">
    <name type="scientific">Komarekiella delphini-convector SJRDD-AB1</name>
    <dbReference type="NCBI Taxonomy" id="2593771"/>
    <lineage>
        <taxon>Bacteria</taxon>
        <taxon>Bacillati</taxon>
        <taxon>Cyanobacteriota</taxon>
        <taxon>Cyanophyceae</taxon>
        <taxon>Nostocales</taxon>
        <taxon>Nostocaceae</taxon>
        <taxon>Komarekiella</taxon>
        <taxon>Komarekiella delphini-convector</taxon>
    </lineage>
</organism>
<dbReference type="EMBL" id="VJXY01000071">
    <property type="protein sequence ID" value="MBD6620563.1"/>
    <property type="molecule type" value="Genomic_DNA"/>
</dbReference>
<evidence type="ECO:0000256" key="4">
    <source>
        <dbReference type="ARBA" id="ARBA00023268"/>
    </source>
</evidence>
<dbReference type="GO" id="GO:0004315">
    <property type="term" value="F:3-oxoacyl-[acyl-carrier-protein] synthase activity"/>
    <property type="evidence" value="ECO:0007669"/>
    <property type="project" value="InterPro"/>
</dbReference>
<dbReference type="CDD" id="cd08955">
    <property type="entry name" value="KR_2_FAS_SDR_x"/>
    <property type="match status" value="1"/>
</dbReference>
<keyword evidence="4" id="KW-0511">Multifunctional enzyme</keyword>
<dbReference type="GO" id="GO:0004312">
    <property type="term" value="F:fatty acid synthase activity"/>
    <property type="evidence" value="ECO:0007669"/>
    <property type="project" value="TreeGrafter"/>
</dbReference>
<dbReference type="SUPFAM" id="SSF52151">
    <property type="entry name" value="FabD/lysophospholipase-like"/>
    <property type="match status" value="1"/>
</dbReference>
<comment type="caution">
    <text evidence="7">The sequence shown here is derived from an EMBL/GenBank/DDBJ whole genome shotgun (WGS) entry which is preliminary data.</text>
</comment>
<dbReference type="InterPro" id="IPR001227">
    <property type="entry name" value="Ac_transferase_dom_sf"/>
</dbReference>
<dbReference type="SUPFAM" id="SSF53335">
    <property type="entry name" value="S-adenosyl-L-methionine-dependent methyltransferases"/>
    <property type="match status" value="1"/>
</dbReference>
<name>A0AA40T4K4_9NOST</name>
<dbReference type="GO" id="GO:0006633">
    <property type="term" value="P:fatty acid biosynthetic process"/>
    <property type="evidence" value="ECO:0007669"/>
    <property type="project" value="InterPro"/>
</dbReference>
<protein>
    <submittedName>
        <fullName evidence="7">SDR family NAD(P)-dependent oxidoreductase</fullName>
    </submittedName>
</protein>
<dbReference type="SUPFAM" id="SSF53901">
    <property type="entry name" value="Thiolase-like"/>
    <property type="match status" value="1"/>
</dbReference>
<keyword evidence="8" id="KW-1185">Reference proteome</keyword>
<dbReference type="InterPro" id="IPR036291">
    <property type="entry name" value="NAD(P)-bd_dom_sf"/>
</dbReference>
<sequence>MNKVPQNIEQLSPLERSVLVIEKLKTKLNKLEYSITEPIAIIGMACRLPGGVNNPEQFWQLLSNGIDAIAPIPDHRWDIDAGYNTASKTPGNMYIRSGGFLQEIDQFDPLFFNISPREAKAIDPQHRLLLEVSWEALEIAGYIPKRLERRPVGVFIGIIYNEYGQILKHHQSDPSPDYSAFGVGSFSAAGRISYTLGLTGPCMAIDTACSASLVSLHQACQSLRQQECEMALAGGVNLVLLPDTMVAMSKAGMLSPDGRCKTFDESADGIGRGEGCGILVLKRLSDAQKASDNILAVIKGSAVNQDGPTSGFSVPNSSSQQQVIRQALKMANVEPSQISYIEAHGTGTPLGDPIEIRSLAKVYGEARFQQQPLIVGSAKTNIGHLESAAGVAGIIKVILQLQHRQIAPHLHLDRPTSKFNWDEYPMIVPTQLTAWEIKEGSRIAGISSFGVSGTNAHVVLEEAPEQIQSQKRKELRTKGDNLKVRSENRQEFPQILTLSAKIPQALEELVNRYRDHLETHKELELADICYTANTGRAHFNHRLAVIASDKQELADKLAKINGFKEANGVFLGKLSSNSKSPKIAFLFTGQGSQYVNMGTQLYQTQPVFRKTLDLCDQILQSYLEKSILNVIYPQEVTLSSSIIDQTAYTQPALFAIEYALAQLWRSWGIKPDVVMGHSLGEYVAACVAGIFSLEDGLKLIAHRGRLMQQLASGGEMVSVNASLETVNQLIAPYTQKVAIAALNGPESIVISGESQAIGMLLNNLESQAIKTKVLQVSHAFHSPLMSPMLAEFEVVANQITYHQPQIPLISNVTGTRADDSITTAAYWVNHVRQPVKFAQSIETLHQQGYEVFLEIGPKPILLGMGSQCLPSGVGVWLPSLRQGDEWQQMLHSLAELYVRGVQVDWLEFDKDYARSKVILPTYPFQRERYWIQTSEKVSQKDADSDAKNKITTIVHWLNDGNTQQLAEQLEKVGKFSVEQVKLLPEVLAILVKQHQEELTAATDVKDWLYKVEWRSQALFGKQLKATYLPSASEIDIKLYPQVVELIKQANLEVYRQVISQLEVLSIDYVLKAFQELGWEFQVGESVSRSFIAQKLGVVQEHTRLLERLLEMLSEVGILRPINDGWEITKVPDIKDPQQLFNSLLNQYPNALTELTLLSRCASPLASVLRGECDPVQLVFPQGDLTTVNQLYQESSVAKLMNTLVQQTVLSALENLPKSRGVRVLEIGGGTGGTTAHILPYLNPDQTEYVFTDISSLFTTKATEKFADYPFVHYQTLNIEVDPSIQGFESHQYDLIIAANVLHATADLSDTLEHVRQLLAPKGMLVLLEGTTRQRSFDLIFGLLEGWWRFTDVDLRPNYPLLSVRQWQQLLEKSGFQQAVSISDIDGSNGLSEQAVILAQAEDTRLSNTSQAKSWLILADQQGIAQQLAIQLQSTGDVCILVKPGKEFQQISQQEFTINPNNPQEFEQLLLALSDKLLSLNSVVQCWSIDEIDPQSQRYDVQDIQQWVCGTTLFLVQALVKVLGSQPPQLWLVTQGAQPVPDNNPCVRGIVQSSLWGMGKVIALEHPELKCIRVDLDPNAEIEKQAQALWEEIGSDGVEDQVAIRSQERYVPRLVHHQYSQQGINKNKIFASTTYRVATNFREDSTYVITGGLGGLGLLVARWMVERGARHLVLVGRSGAKDAVQTQLQELEQAGAKVDVMRADISDVESIAEVFSQIEQSLPPLRGIIHSVGVLDDGILQQQTWAKFARVMAPKIQGAWNLHNLTVNKPLDFFVMFSSAASLLGSAGQANHSAANAFLDALAYYRQSTGLPGLSINWGIVAQIGAAAKLEADERAQKKGMGAILPTQVLEALDLLMSNPSGSVGVVPIHWPKFIQQWSASPFIADFIERYLPRTLAQNTVKAKHDGLLEQLKLSTPGEREKLLTAYLLDEIAQVLAMKVSQIDVQQSLNTMGLDSLMSVELRNRLQTDLEVDVPIVKFMEDISIVDLVAELDGQLTQIDQLQTFESENDQHTLLNDVKDNNWIEVEL</sequence>
<dbReference type="Pfam" id="PF08242">
    <property type="entry name" value="Methyltransf_12"/>
    <property type="match status" value="1"/>
</dbReference>
<dbReference type="InterPro" id="IPR014031">
    <property type="entry name" value="Ketoacyl_synth_C"/>
</dbReference>
<gene>
    <name evidence="7" type="ORF">FNW02_33525</name>
</gene>
<dbReference type="Pfam" id="PF22621">
    <property type="entry name" value="CurL-like_PKS_C"/>
    <property type="match status" value="1"/>
</dbReference>
<dbReference type="InterPro" id="IPR014043">
    <property type="entry name" value="Acyl_transferase_dom"/>
</dbReference>
<dbReference type="InterPro" id="IPR009081">
    <property type="entry name" value="PP-bd_ACP"/>
</dbReference>
<dbReference type="InterPro" id="IPR016036">
    <property type="entry name" value="Malonyl_transacylase_ACP-bd"/>
</dbReference>
<dbReference type="Pfam" id="PF00698">
    <property type="entry name" value="Acyl_transf_1"/>
    <property type="match status" value="1"/>
</dbReference>
<dbReference type="InterPro" id="IPR013968">
    <property type="entry name" value="PKS_KR"/>
</dbReference>
<keyword evidence="3" id="KW-0808">Transferase</keyword>
<dbReference type="SUPFAM" id="SSF51735">
    <property type="entry name" value="NAD(P)-binding Rossmann-fold domains"/>
    <property type="match status" value="2"/>
</dbReference>
<evidence type="ECO:0000259" key="5">
    <source>
        <dbReference type="PROSITE" id="PS50075"/>
    </source>
</evidence>
<dbReference type="InterPro" id="IPR020841">
    <property type="entry name" value="PKS_Beta-ketoAc_synthase_dom"/>
</dbReference>
<dbReference type="FunFam" id="3.40.366.10:FF:000002">
    <property type="entry name" value="Probable polyketide synthase 2"/>
    <property type="match status" value="1"/>
</dbReference>
<dbReference type="InterPro" id="IPR006162">
    <property type="entry name" value="Ppantetheine_attach_site"/>
</dbReference>
<dbReference type="PROSITE" id="PS52004">
    <property type="entry name" value="KS3_2"/>
    <property type="match status" value="1"/>
</dbReference>
<dbReference type="Pfam" id="PF02801">
    <property type="entry name" value="Ketoacyl-synt_C"/>
    <property type="match status" value="1"/>
</dbReference>
<dbReference type="Gene3D" id="3.40.50.720">
    <property type="entry name" value="NAD(P)-binding Rossmann-like Domain"/>
    <property type="match status" value="1"/>
</dbReference>
<dbReference type="SUPFAM" id="SSF55048">
    <property type="entry name" value="Probable ACP-binding domain of malonyl-CoA ACP transacylase"/>
    <property type="match status" value="1"/>
</dbReference>
<dbReference type="InterPro" id="IPR020806">
    <property type="entry name" value="PKS_PP-bd"/>
</dbReference>
<dbReference type="SMART" id="SM00822">
    <property type="entry name" value="PKS_KR"/>
    <property type="match status" value="1"/>
</dbReference>
<dbReference type="InterPro" id="IPR036736">
    <property type="entry name" value="ACP-like_sf"/>
</dbReference>
<dbReference type="InterPro" id="IPR016039">
    <property type="entry name" value="Thiolase-like"/>
</dbReference>
<dbReference type="SMART" id="SM00823">
    <property type="entry name" value="PKS_PP"/>
    <property type="match status" value="1"/>
</dbReference>
<dbReference type="InterPro" id="IPR049490">
    <property type="entry name" value="C883_1060-like_KR_N"/>
</dbReference>
<dbReference type="InterPro" id="IPR057326">
    <property type="entry name" value="KR_dom"/>
</dbReference>
<dbReference type="InterPro" id="IPR013217">
    <property type="entry name" value="Methyltransf_12"/>
</dbReference>
<dbReference type="SMART" id="SM00825">
    <property type="entry name" value="PKS_KS"/>
    <property type="match status" value="1"/>
</dbReference>
<dbReference type="Pfam" id="PF21394">
    <property type="entry name" value="Beta-ketacyl_N"/>
    <property type="match status" value="1"/>
</dbReference>